<dbReference type="Proteomes" id="UP000005065">
    <property type="component" value="Unassembled WGS sequence"/>
</dbReference>
<gene>
    <name evidence="1" type="ORF">LTSESEN_1524</name>
</gene>
<proteinExistence type="predicted"/>
<accession>G5QXK6</accession>
<organism evidence="1 2">
    <name type="scientific">Salmonella enterica subsp. enterica serovar Senftenberg str. A4-543</name>
    <dbReference type="NCBI Taxonomy" id="913082"/>
    <lineage>
        <taxon>Bacteria</taxon>
        <taxon>Pseudomonadati</taxon>
        <taxon>Pseudomonadota</taxon>
        <taxon>Gammaproteobacteria</taxon>
        <taxon>Enterobacterales</taxon>
        <taxon>Enterobacteriaceae</taxon>
        <taxon>Salmonella</taxon>
    </lineage>
</organism>
<dbReference type="AlphaFoldDB" id="G5QXK6"/>
<reference evidence="1 2" key="1">
    <citation type="journal article" date="2011" name="BMC Genomics">
        <title>Genome sequencing reveals diversification of virulence factor content and possible host adaptation in distinct subpopulations of Salmonella enterica.</title>
        <authorList>
            <person name="den Bakker H.C."/>
            <person name="Moreno Switt A.I."/>
            <person name="Govoni G."/>
            <person name="Cummings C.A."/>
            <person name="Ranieri M.L."/>
            <person name="Degoricija L."/>
            <person name="Hoelzer K."/>
            <person name="Rodriguez-Rivera L.D."/>
            <person name="Brown S."/>
            <person name="Bolchacova E."/>
            <person name="Furtado M.R."/>
            <person name="Wiedmann M."/>
        </authorList>
    </citation>
    <scope>NUCLEOTIDE SEQUENCE [LARGE SCALE GENOMIC DNA]</scope>
    <source>
        <strain evidence="1 2">A4-543</strain>
    </source>
</reference>
<sequence>MIRLKKYYMLIPKFFRFSMKNIRGNISMKNIRGNKFNKIDIFT</sequence>
<evidence type="ECO:0000313" key="1">
    <source>
        <dbReference type="EMBL" id="EHC91462.1"/>
    </source>
</evidence>
<dbReference type="PATRIC" id="fig|913082.3.peg.1177"/>
<comment type="caution">
    <text evidence="1">The sequence shown here is derived from an EMBL/GenBank/DDBJ whole genome shotgun (WGS) entry which is preliminary data.</text>
</comment>
<dbReference type="BioCyc" id="SENT913082:G120J-4907-MONOMER"/>
<dbReference type="EMBL" id="AFCU01000512">
    <property type="protein sequence ID" value="EHC91462.1"/>
    <property type="molecule type" value="Genomic_DNA"/>
</dbReference>
<evidence type="ECO:0000313" key="2">
    <source>
        <dbReference type="Proteomes" id="UP000005065"/>
    </source>
</evidence>
<name>G5QXK6_SALSE</name>
<protein>
    <submittedName>
        <fullName evidence="1">Uncharacterized protein</fullName>
    </submittedName>
</protein>